<dbReference type="PANTHER" id="PTHR10302:SF27">
    <property type="entry name" value="SINGLE-STRANDED DNA-BINDING PROTEIN"/>
    <property type="match status" value="1"/>
</dbReference>
<evidence type="ECO:0000256" key="1">
    <source>
        <dbReference type="ARBA" id="ARBA00023125"/>
    </source>
</evidence>
<dbReference type="InterPro" id="IPR012340">
    <property type="entry name" value="NA-bd_OB-fold"/>
</dbReference>
<evidence type="ECO:0000313" key="5">
    <source>
        <dbReference type="Proteomes" id="UP000515703"/>
    </source>
</evidence>
<dbReference type="InterPro" id="IPR011344">
    <property type="entry name" value="ssDNA-bd"/>
</dbReference>
<dbReference type="CDD" id="cd04496">
    <property type="entry name" value="SSB_OBF"/>
    <property type="match status" value="1"/>
</dbReference>
<dbReference type="KEGG" id="acht:bsdcttw_14560"/>
<evidence type="ECO:0000256" key="3">
    <source>
        <dbReference type="PIRNR" id="PIRNR002070"/>
    </source>
</evidence>
<protein>
    <recommendedName>
        <fullName evidence="2 3">Single-stranded DNA-binding protein</fullName>
        <shortName evidence="2">SSB</shortName>
    </recommendedName>
</protein>
<dbReference type="PANTHER" id="PTHR10302">
    <property type="entry name" value="SINGLE-STRANDED DNA-BINDING PROTEIN"/>
    <property type="match status" value="1"/>
</dbReference>
<evidence type="ECO:0000256" key="2">
    <source>
        <dbReference type="HAMAP-Rule" id="MF_00984"/>
    </source>
</evidence>
<dbReference type="SUPFAM" id="SSF50249">
    <property type="entry name" value="Nucleic acid-binding proteins"/>
    <property type="match status" value="1"/>
</dbReference>
<dbReference type="Gene3D" id="2.40.50.140">
    <property type="entry name" value="Nucleic acid-binding proteins"/>
    <property type="match status" value="1"/>
</dbReference>
<dbReference type="InterPro" id="IPR000424">
    <property type="entry name" value="Primosome_PriB/ssb"/>
</dbReference>
<name>A0A7I8DN10_9FIRM</name>
<dbReference type="GO" id="GO:0003697">
    <property type="term" value="F:single-stranded DNA binding"/>
    <property type="evidence" value="ECO:0007669"/>
    <property type="project" value="UniProtKB-UniRule"/>
</dbReference>
<gene>
    <name evidence="4" type="ORF">bsdcttw_14560</name>
</gene>
<reference evidence="4 5" key="2">
    <citation type="submission" date="2020-08" db="EMBL/GenBank/DDBJ databases">
        <authorList>
            <person name="Ueki A."/>
            <person name="Tonouchi A."/>
        </authorList>
    </citation>
    <scope>NUCLEOTIDE SEQUENCE [LARGE SCALE GENOMIC DNA]</scope>
    <source>
        <strain evidence="4 5">CTTW</strain>
    </source>
</reference>
<dbReference type="PIRSF" id="PIRSF002070">
    <property type="entry name" value="SSB"/>
    <property type="match status" value="1"/>
</dbReference>
<dbReference type="RefSeq" id="WP_185258744.1">
    <property type="nucleotide sequence ID" value="NZ_AP023368.1"/>
</dbReference>
<reference evidence="4 5" key="1">
    <citation type="submission" date="2020-08" db="EMBL/GenBank/DDBJ databases">
        <title>Draft genome sequencing of an Anaerocolumna strain isolated from anoxic soil subjected to BSD treatment.</title>
        <authorList>
            <person name="Uek A."/>
            <person name="Tonouchi A."/>
        </authorList>
    </citation>
    <scope>NUCLEOTIDE SEQUENCE [LARGE SCALE GENOMIC DNA]</scope>
    <source>
        <strain evidence="4 5">CTTW</strain>
    </source>
</reference>
<dbReference type="PROSITE" id="PS50935">
    <property type="entry name" value="SSB"/>
    <property type="match status" value="1"/>
</dbReference>
<dbReference type="EMBL" id="AP023368">
    <property type="protein sequence ID" value="BCJ98415.1"/>
    <property type="molecule type" value="Genomic_DNA"/>
</dbReference>
<proteinExistence type="inferred from homology"/>
<dbReference type="HAMAP" id="MF_00984">
    <property type="entry name" value="SSB"/>
    <property type="match status" value="1"/>
</dbReference>
<keyword evidence="1 2" id="KW-0238">DNA-binding</keyword>
<comment type="caution">
    <text evidence="2">Lacks conserved residue(s) required for the propagation of feature annotation.</text>
</comment>
<dbReference type="Proteomes" id="UP000515703">
    <property type="component" value="Chromosome"/>
</dbReference>
<dbReference type="GO" id="GO:0006260">
    <property type="term" value="P:DNA replication"/>
    <property type="evidence" value="ECO:0007669"/>
    <property type="project" value="InterPro"/>
</dbReference>
<comment type="subunit">
    <text evidence="2">Homotetramer.</text>
</comment>
<sequence length="106" mass="11972">MNKAVLMGRLTRNPVVRVSTKGLPFAGFTLAVIRRIENNGEEETDYIKCITFDKQAEFAKKYIKQGSKILVVGRMQNYSYIGNNGQSILGLQIIVEEVEFAESKVR</sequence>
<keyword evidence="5" id="KW-1185">Reference proteome</keyword>
<evidence type="ECO:0000313" key="4">
    <source>
        <dbReference type="EMBL" id="BCJ98415.1"/>
    </source>
</evidence>
<dbReference type="GO" id="GO:0009295">
    <property type="term" value="C:nucleoid"/>
    <property type="evidence" value="ECO:0007669"/>
    <property type="project" value="TreeGrafter"/>
</dbReference>
<organism evidence="4 5">
    <name type="scientific">Anaerocolumna chitinilytica</name>
    <dbReference type="NCBI Taxonomy" id="1727145"/>
    <lineage>
        <taxon>Bacteria</taxon>
        <taxon>Bacillati</taxon>
        <taxon>Bacillota</taxon>
        <taxon>Clostridia</taxon>
        <taxon>Lachnospirales</taxon>
        <taxon>Lachnospiraceae</taxon>
        <taxon>Anaerocolumna</taxon>
    </lineage>
</organism>
<dbReference type="NCBIfam" id="TIGR00621">
    <property type="entry name" value="ssb"/>
    <property type="match status" value="1"/>
</dbReference>
<accession>A0A7I8DN10</accession>
<dbReference type="AlphaFoldDB" id="A0A7I8DN10"/>
<dbReference type="Pfam" id="PF00436">
    <property type="entry name" value="SSB"/>
    <property type="match status" value="1"/>
</dbReference>